<keyword evidence="8" id="KW-0675">Receptor</keyword>
<name>A0A835CLX0_APHGI</name>
<dbReference type="InterPro" id="IPR013783">
    <property type="entry name" value="Ig-like_fold"/>
</dbReference>
<dbReference type="PROSITE" id="PS50853">
    <property type="entry name" value="FN3"/>
    <property type="match status" value="1"/>
</dbReference>
<dbReference type="SMART" id="SM00060">
    <property type="entry name" value="FN3"/>
    <property type="match status" value="2"/>
</dbReference>
<dbReference type="GO" id="GO:0004984">
    <property type="term" value="F:olfactory receptor activity"/>
    <property type="evidence" value="ECO:0007669"/>
    <property type="project" value="InterPro"/>
</dbReference>
<feature type="transmembrane region" description="Helical" evidence="10">
    <location>
        <begin position="139"/>
        <end position="164"/>
    </location>
</feature>
<keyword evidence="7 10" id="KW-0472">Membrane</keyword>
<dbReference type="PANTHER" id="PTHR21137:SF35">
    <property type="entry name" value="ODORANT RECEPTOR 19A-RELATED"/>
    <property type="match status" value="1"/>
</dbReference>
<gene>
    <name evidence="12" type="ORF">HCN44_003647</name>
</gene>
<feature type="transmembrane region" description="Helical" evidence="10">
    <location>
        <begin position="46"/>
        <end position="67"/>
    </location>
</feature>
<dbReference type="GO" id="GO:0005886">
    <property type="term" value="C:plasma membrane"/>
    <property type="evidence" value="ECO:0007669"/>
    <property type="project" value="UniProtKB-SubCell"/>
</dbReference>
<feature type="transmembrane region" description="Helical" evidence="10">
    <location>
        <begin position="309"/>
        <end position="331"/>
    </location>
</feature>
<reference evidence="12 13" key="1">
    <citation type="submission" date="2020-08" db="EMBL/GenBank/DDBJ databases">
        <title>Aphidius gifuensis genome sequencing and assembly.</title>
        <authorList>
            <person name="Du Z."/>
        </authorList>
    </citation>
    <scope>NUCLEOTIDE SEQUENCE [LARGE SCALE GENOMIC DNA]</scope>
    <source>
        <strain evidence="12">YNYX2018</strain>
        <tissue evidence="12">Adults</tissue>
    </source>
</reference>
<sequence length="765" mass="89088">MELHEASTYKHKKWSSVTKYALGLYRYLYKILGIWPMQSDNFKTKFRVSLIVIIMLPQIFSFTYNLIIFGNCYLIIELVDILNVTSCSLLATLTIIIQRMKKKKMLFILQSVIDDWQNNMINEESRVIMEKIAYYTKTAFLIQIGGVCLIIIQHVFIKPLIIIWNTDKDYKKMKKSFRVLPVEPACWTRENISFNFYIISYVYQSIQMILIAIIIATCFSFFCSIAMHLYGQYIILFNDLKNINDINDKTKQKKFLYKFLKRHNHLIKVSKYFEEIYNIITFVDVGNIILITCLAGIGFLITAKYNDPIVTGGFINIIIIMLTRLFIFCFVGEKLSGIINSIDMLIYCDINWHKLDTSTVKYLRIIMMRSLYRYELTAYHIIPLNYESFIKIIKTISSYFSVLRLTLADDCQNEPSNLNVDVESSWIQVSWSPPLEPCGTFDGYRISLDGPLDKPLNFSSFDIAATTANNNHSWTFKDLKPGRKYVVTIATLKNNKTGIAAYQSFTVKPLPVEEIKTSIDDNTGWLIVSWKTNNKSIQNMCKLTYHKVNDIDKNNTLVTNGNNVTIRDLITGKNYTIIVQSISDSVESEKSIIYQFIDPANFVNNQLLAIDKITKKEKLIKQIKDIVKKSREQMSQKKIKLIQDIDVVGPPLKYNWTQKSIDQGKSSSCSDKSRFEFTFAEEETIKTYRKCYKDNTNRVIKLEEEKLSDQQFLEQNHDIAMNIFNKSLEFIKNKFTNCFADAKFILENFYKYENENFKKCLNTTS</sequence>
<dbReference type="CDD" id="cd00063">
    <property type="entry name" value="FN3"/>
    <property type="match status" value="2"/>
</dbReference>
<dbReference type="GO" id="GO:0007165">
    <property type="term" value="P:signal transduction"/>
    <property type="evidence" value="ECO:0007669"/>
    <property type="project" value="UniProtKB-KW"/>
</dbReference>
<dbReference type="Pfam" id="PF02949">
    <property type="entry name" value="7tm_6"/>
    <property type="match status" value="1"/>
</dbReference>
<feature type="transmembrane region" description="Helical" evidence="10">
    <location>
        <begin position="276"/>
        <end position="303"/>
    </location>
</feature>
<feature type="transmembrane region" description="Helical" evidence="10">
    <location>
        <begin position="206"/>
        <end position="231"/>
    </location>
</feature>
<keyword evidence="4 10" id="KW-0812">Transmembrane</keyword>
<evidence type="ECO:0000256" key="6">
    <source>
        <dbReference type="ARBA" id="ARBA00022989"/>
    </source>
</evidence>
<evidence type="ECO:0000256" key="8">
    <source>
        <dbReference type="ARBA" id="ARBA00023170"/>
    </source>
</evidence>
<comment type="subcellular location">
    <subcellularLocation>
        <location evidence="1">Cell membrane</location>
        <topology evidence="1">Multi-pass membrane protein</topology>
    </subcellularLocation>
</comment>
<keyword evidence="5" id="KW-0552">Olfaction</keyword>
<dbReference type="InterPro" id="IPR036116">
    <property type="entry name" value="FN3_sf"/>
</dbReference>
<evidence type="ECO:0000313" key="12">
    <source>
        <dbReference type="EMBL" id="KAF7987784.1"/>
    </source>
</evidence>
<feature type="domain" description="Fibronectin type-III" evidence="11">
    <location>
        <begin position="414"/>
        <end position="512"/>
    </location>
</feature>
<dbReference type="InterPro" id="IPR004117">
    <property type="entry name" value="7tm6_olfct_rcpt"/>
</dbReference>
<comment type="caution">
    <text evidence="12">The sequence shown here is derived from an EMBL/GenBank/DDBJ whole genome shotgun (WGS) entry which is preliminary data.</text>
</comment>
<evidence type="ECO:0000256" key="4">
    <source>
        <dbReference type="ARBA" id="ARBA00022692"/>
    </source>
</evidence>
<dbReference type="AlphaFoldDB" id="A0A835CLX0"/>
<keyword evidence="9" id="KW-0807">Transducer</keyword>
<dbReference type="Pfam" id="PF00041">
    <property type="entry name" value="fn3"/>
    <property type="match status" value="2"/>
</dbReference>
<proteinExistence type="predicted"/>
<protein>
    <recommendedName>
        <fullName evidence="11">Fibronectin type-III domain-containing protein</fullName>
    </recommendedName>
</protein>
<dbReference type="InterPro" id="IPR003961">
    <property type="entry name" value="FN3_dom"/>
</dbReference>
<organism evidence="12 13">
    <name type="scientific">Aphidius gifuensis</name>
    <name type="common">Parasitoid wasp</name>
    <dbReference type="NCBI Taxonomy" id="684658"/>
    <lineage>
        <taxon>Eukaryota</taxon>
        <taxon>Metazoa</taxon>
        <taxon>Ecdysozoa</taxon>
        <taxon>Arthropoda</taxon>
        <taxon>Hexapoda</taxon>
        <taxon>Insecta</taxon>
        <taxon>Pterygota</taxon>
        <taxon>Neoptera</taxon>
        <taxon>Endopterygota</taxon>
        <taxon>Hymenoptera</taxon>
        <taxon>Apocrita</taxon>
        <taxon>Ichneumonoidea</taxon>
        <taxon>Braconidae</taxon>
        <taxon>Aphidiinae</taxon>
        <taxon>Aphidius</taxon>
    </lineage>
</organism>
<evidence type="ECO:0000256" key="2">
    <source>
        <dbReference type="ARBA" id="ARBA00022475"/>
    </source>
</evidence>
<evidence type="ECO:0000256" key="3">
    <source>
        <dbReference type="ARBA" id="ARBA00022606"/>
    </source>
</evidence>
<evidence type="ECO:0000313" key="13">
    <source>
        <dbReference type="Proteomes" id="UP000639338"/>
    </source>
</evidence>
<evidence type="ECO:0000256" key="10">
    <source>
        <dbReference type="SAM" id="Phobius"/>
    </source>
</evidence>
<keyword evidence="6 10" id="KW-1133">Transmembrane helix</keyword>
<feature type="transmembrane region" description="Helical" evidence="10">
    <location>
        <begin position="73"/>
        <end position="97"/>
    </location>
</feature>
<dbReference type="PANTHER" id="PTHR21137">
    <property type="entry name" value="ODORANT RECEPTOR"/>
    <property type="match status" value="1"/>
</dbReference>
<dbReference type="Proteomes" id="UP000639338">
    <property type="component" value="Unassembled WGS sequence"/>
</dbReference>
<dbReference type="Gene3D" id="2.60.40.10">
    <property type="entry name" value="Immunoglobulins"/>
    <property type="match status" value="2"/>
</dbReference>
<evidence type="ECO:0000256" key="7">
    <source>
        <dbReference type="ARBA" id="ARBA00023136"/>
    </source>
</evidence>
<dbReference type="SUPFAM" id="SSF49265">
    <property type="entry name" value="Fibronectin type III"/>
    <property type="match status" value="1"/>
</dbReference>
<keyword evidence="13" id="KW-1185">Reference proteome</keyword>
<evidence type="ECO:0000259" key="11">
    <source>
        <dbReference type="PROSITE" id="PS50853"/>
    </source>
</evidence>
<evidence type="ECO:0000256" key="1">
    <source>
        <dbReference type="ARBA" id="ARBA00004651"/>
    </source>
</evidence>
<dbReference type="OrthoDB" id="6058203at2759"/>
<evidence type="ECO:0000256" key="5">
    <source>
        <dbReference type="ARBA" id="ARBA00022725"/>
    </source>
</evidence>
<accession>A0A835CLX0</accession>
<evidence type="ECO:0000256" key="9">
    <source>
        <dbReference type="ARBA" id="ARBA00023224"/>
    </source>
</evidence>
<dbReference type="GO" id="GO:0005549">
    <property type="term" value="F:odorant binding"/>
    <property type="evidence" value="ECO:0007669"/>
    <property type="project" value="InterPro"/>
</dbReference>
<keyword evidence="3" id="KW-0716">Sensory transduction</keyword>
<dbReference type="EMBL" id="JACMRX010000006">
    <property type="protein sequence ID" value="KAF7987784.1"/>
    <property type="molecule type" value="Genomic_DNA"/>
</dbReference>
<keyword evidence="2" id="KW-1003">Cell membrane</keyword>